<reference evidence="1" key="1">
    <citation type="journal article" date="2014" name="Front. Microbiol.">
        <title>High frequency of phylogenetically diverse reductive dehalogenase-homologous genes in deep subseafloor sedimentary metagenomes.</title>
        <authorList>
            <person name="Kawai M."/>
            <person name="Futagami T."/>
            <person name="Toyoda A."/>
            <person name="Takaki Y."/>
            <person name="Nishi S."/>
            <person name="Hori S."/>
            <person name="Arai W."/>
            <person name="Tsubouchi T."/>
            <person name="Morono Y."/>
            <person name="Uchiyama I."/>
            <person name="Ito T."/>
            <person name="Fujiyama A."/>
            <person name="Inagaki F."/>
            <person name="Takami H."/>
        </authorList>
    </citation>
    <scope>NUCLEOTIDE SEQUENCE</scope>
    <source>
        <strain evidence="1">Expedition CK06-06</strain>
    </source>
</reference>
<dbReference type="AlphaFoldDB" id="X1TVG2"/>
<comment type="caution">
    <text evidence="1">The sequence shown here is derived from an EMBL/GenBank/DDBJ whole genome shotgun (WGS) entry which is preliminary data.</text>
</comment>
<gene>
    <name evidence="1" type="ORF">S12H4_14733</name>
</gene>
<protein>
    <submittedName>
        <fullName evidence="1">Uncharacterized protein</fullName>
    </submittedName>
</protein>
<dbReference type="EMBL" id="BARW01007042">
    <property type="protein sequence ID" value="GAI84004.1"/>
    <property type="molecule type" value="Genomic_DNA"/>
</dbReference>
<accession>X1TVG2</accession>
<sequence>MLYFKHTLTIRIIIERFAAGGLNRIDLEILGVVESNTPLAGKQLHVAVRMSMKSRTQVFGECSRVAFHLLEAGAFEYDRFVIEIDHGEQINSLAMILPKKFMEIVENDLPLESLPEAFTDTQLLWFDESKLKVKLRLWRTLFVTGLKQTRLEILNAWRENGLWIGKGRFRIREVENISSQGIARIRVRAVLKNPADSENINVVREVLYELAKYFRRRYIRSRESNLDSGLPWPKKPHYIFIDLFKVDGTLRWLRGGGWMGGNLVAVAEYVRGKHKPVLIDNPEEIYKGLHIRYTIDDAKANKALHDLAKFMMDIHKKHKQDE</sequence>
<organism evidence="1">
    <name type="scientific">marine sediment metagenome</name>
    <dbReference type="NCBI Taxonomy" id="412755"/>
    <lineage>
        <taxon>unclassified sequences</taxon>
        <taxon>metagenomes</taxon>
        <taxon>ecological metagenomes</taxon>
    </lineage>
</organism>
<name>X1TVG2_9ZZZZ</name>
<proteinExistence type="predicted"/>
<evidence type="ECO:0000313" key="1">
    <source>
        <dbReference type="EMBL" id="GAI84004.1"/>
    </source>
</evidence>